<evidence type="ECO:0000313" key="2">
    <source>
        <dbReference type="Proteomes" id="UP000467006"/>
    </source>
</evidence>
<protein>
    <recommendedName>
        <fullName evidence="3">Superfamily II DNA helicase</fullName>
    </recommendedName>
</protein>
<dbReference type="EMBL" id="AP022563">
    <property type="protein sequence ID" value="BBX17811.1"/>
    <property type="molecule type" value="Genomic_DNA"/>
</dbReference>
<dbReference type="Proteomes" id="UP000467006">
    <property type="component" value="Chromosome"/>
</dbReference>
<evidence type="ECO:0000313" key="1">
    <source>
        <dbReference type="EMBL" id="BBX17811.1"/>
    </source>
</evidence>
<dbReference type="KEGG" id="mdu:MDUV_26710"/>
<accession>A0A7I7K2W8</accession>
<dbReference type="AlphaFoldDB" id="A0A7I7K2W8"/>
<proteinExistence type="predicted"/>
<reference evidence="1 2" key="1">
    <citation type="journal article" date="2019" name="Emerg. Microbes Infect.">
        <title>Comprehensive subspecies identification of 175 nontuberculous mycobacteria species based on 7547 genomic profiles.</title>
        <authorList>
            <person name="Matsumoto Y."/>
            <person name="Kinjo T."/>
            <person name="Motooka D."/>
            <person name="Nabeya D."/>
            <person name="Jung N."/>
            <person name="Uechi K."/>
            <person name="Horii T."/>
            <person name="Iida T."/>
            <person name="Fujita J."/>
            <person name="Nakamura S."/>
        </authorList>
    </citation>
    <scope>NUCLEOTIDE SEQUENCE [LARGE SCALE GENOMIC DNA]</scope>
    <source>
        <strain evidence="1 2">JCM 6396</strain>
    </source>
</reference>
<gene>
    <name evidence="1" type="ORF">MDUV_26710</name>
</gene>
<evidence type="ECO:0008006" key="3">
    <source>
        <dbReference type="Google" id="ProtNLM"/>
    </source>
</evidence>
<sequence>MAGIVTAAPSAGTYRAAMTEVFVIDRVVTRPGRAREFVDTYLSGYAPGARQRGMTLRSVLVSPPIWFDTEPNTVTVTWSLPSPQAWWEMTWQGRPDPTLAAWWDSVADLVMERDRSAAAAFDDVESLCDV</sequence>
<organism evidence="1 2">
    <name type="scientific">Mycolicibacterium duvalii</name>
    <dbReference type="NCBI Taxonomy" id="39688"/>
    <lineage>
        <taxon>Bacteria</taxon>
        <taxon>Bacillati</taxon>
        <taxon>Actinomycetota</taxon>
        <taxon>Actinomycetes</taxon>
        <taxon>Mycobacteriales</taxon>
        <taxon>Mycobacteriaceae</taxon>
        <taxon>Mycolicibacterium</taxon>
    </lineage>
</organism>
<name>A0A7I7K2W8_9MYCO</name>
<keyword evidence="2" id="KW-1185">Reference proteome</keyword>